<evidence type="ECO:0000256" key="12">
    <source>
        <dbReference type="ARBA" id="ARBA00023136"/>
    </source>
</evidence>
<dbReference type="PANTHER" id="PTHR10570">
    <property type="entry name" value="T-CELL SURFACE GLYCOPROTEIN CD3 GAMMA CHAIN / DELTA CHAIN"/>
    <property type="match status" value="1"/>
</dbReference>
<keyword evidence="12 15" id="KW-0472">Membrane</keyword>
<reference evidence="16" key="3">
    <citation type="submission" date="2025-09" db="UniProtKB">
        <authorList>
            <consortium name="Ensembl"/>
        </authorList>
    </citation>
    <scope>IDENTIFICATION</scope>
</reference>
<keyword evidence="10" id="KW-0391">Immunity</keyword>
<keyword evidence="9" id="KW-0106">Calcium</keyword>
<dbReference type="GO" id="GO:0006955">
    <property type="term" value="P:immune response"/>
    <property type="evidence" value="ECO:0007669"/>
    <property type="project" value="UniProtKB-ARBA"/>
</dbReference>
<dbReference type="GO" id="GO:0002252">
    <property type="term" value="P:immune effector process"/>
    <property type="evidence" value="ECO:0007669"/>
    <property type="project" value="UniProtKB-ARBA"/>
</dbReference>
<dbReference type="GeneTree" id="ENSGT00940000153312"/>
<dbReference type="Proteomes" id="UP000694620">
    <property type="component" value="Chromosome 9"/>
</dbReference>
<evidence type="ECO:0000256" key="13">
    <source>
        <dbReference type="ARBA" id="ARBA00023157"/>
    </source>
</evidence>
<evidence type="ECO:0000256" key="9">
    <source>
        <dbReference type="ARBA" id="ARBA00022837"/>
    </source>
</evidence>
<dbReference type="GO" id="GO:0005102">
    <property type="term" value="F:signaling receptor binding"/>
    <property type="evidence" value="ECO:0007669"/>
    <property type="project" value="UniProtKB-ARBA"/>
</dbReference>
<evidence type="ECO:0000256" key="6">
    <source>
        <dbReference type="ARBA" id="ARBA00022692"/>
    </source>
</evidence>
<dbReference type="GO" id="GO:0009897">
    <property type="term" value="C:external side of plasma membrane"/>
    <property type="evidence" value="ECO:0007669"/>
    <property type="project" value="TreeGrafter"/>
</dbReference>
<evidence type="ECO:0000313" key="16">
    <source>
        <dbReference type="Ensembl" id="ENSECRP00000019091.1"/>
    </source>
</evidence>
<dbReference type="GO" id="GO:0001818">
    <property type="term" value="P:negative regulation of cytokine production"/>
    <property type="evidence" value="ECO:0007669"/>
    <property type="project" value="UniProtKB-ARBA"/>
</dbReference>
<evidence type="ECO:0000256" key="5">
    <source>
        <dbReference type="ARBA" id="ARBA00022553"/>
    </source>
</evidence>
<comment type="subcellular location">
    <subcellularLocation>
        <location evidence="1">Cell membrane</location>
        <topology evidence="1">Single-pass type I membrane protein</topology>
    </subcellularLocation>
</comment>
<evidence type="ECO:0000256" key="2">
    <source>
        <dbReference type="ARBA" id="ARBA00009791"/>
    </source>
</evidence>
<keyword evidence="11 15" id="KW-1133">Transmembrane helix</keyword>
<dbReference type="GO" id="GO:0042105">
    <property type="term" value="C:alpha-beta T cell receptor complex"/>
    <property type="evidence" value="ECO:0007669"/>
    <property type="project" value="TreeGrafter"/>
</dbReference>
<dbReference type="FunFam" id="1.10.287.770:FF:000004">
    <property type="entry name" value="TYRO protein tyrosine kinase-binding protein"/>
    <property type="match status" value="1"/>
</dbReference>
<keyword evidence="4" id="KW-1003">Cell membrane</keyword>
<keyword evidence="6 15" id="KW-0812">Transmembrane</keyword>
<dbReference type="GO" id="GO:0045059">
    <property type="term" value="P:positive thymic T cell selection"/>
    <property type="evidence" value="ECO:0007669"/>
    <property type="project" value="TreeGrafter"/>
</dbReference>
<keyword evidence="8" id="KW-0732">Signal</keyword>
<keyword evidence="13" id="KW-1015">Disulfide bond</keyword>
<dbReference type="GO" id="GO:0007166">
    <property type="term" value="P:cell surface receptor signaling pathway"/>
    <property type="evidence" value="ECO:0007669"/>
    <property type="project" value="UniProtKB-ARBA"/>
</dbReference>
<keyword evidence="17" id="KW-1185">Reference proteome</keyword>
<evidence type="ECO:0000256" key="3">
    <source>
        <dbReference type="ARBA" id="ARBA00022356"/>
    </source>
</evidence>
<dbReference type="AlphaFoldDB" id="A0A8C4SN83"/>
<gene>
    <name evidence="16" type="primary">CD3D</name>
</gene>
<evidence type="ECO:0000256" key="11">
    <source>
        <dbReference type="ARBA" id="ARBA00022989"/>
    </source>
</evidence>
<dbReference type="PANTHER" id="PTHR10570:SF8">
    <property type="entry name" value="T-CELL SURFACE GLYCOPROTEIN CD3 GAMMA CHAIN"/>
    <property type="match status" value="1"/>
</dbReference>
<dbReference type="GO" id="GO:0004888">
    <property type="term" value="F:transmembrane signaling receptor activity"/>
    <property type="evidence" value="ECO:0007669"/>
    <property type="project" value="TreeGrafter"/>
</dbReference>
<evidence type="ECO:0000313" key="17">
    <source>
        <dbReference type="Proteomes" id="UP000694620"/>
    </source>
</evidence>
<dbReference type="GO" id="GO:0046872">
    <property type="term" value="F:metal ion binding"/>
    <property type="evidence" value="ECO:0007669"/>
    <property type="project" value="UniProtKB-KW"/>
</dbReference>
<dbReference type="GO" id="GO:0002684">
    <property type="term" value="P:positive regulation of immune system process"/>
    <property type="evidence" value="ECO:0007669"/>
    <property type="project" value="UniProtKB-ARBA"/>
</dbReference>
<dbReference type="Ensembl" id="ENSECRT00000019483.1">
    <property type="protein sequence ID" value="ENSECRP00000019091.1"/>
    <property type="gene ID" value="ENSECRG00000012770.1"/>
</dbReference>
<proteinExistence type="inferred from homology"/>
<protein>
    <recommendedName>
        <fullName evidence="3">TYRO protein tyrosine kinase-binding protein</fullName>
    </recommendedName>
    <alternativeName>
        <fullName evidence="14">DNAX-activation protein 12</fullName>
    </alternativeName>
</protein>
<dbReference type="Gene3D" id="1.10.287.770">
    <property type="entry name" value="YojJ-like"/>
    <property type="match status" value="1"/>
</dbReference>
<evidence type="ECO:0000256" key="1">
    <source>
        <dbReference type="ARBA" id="ARBA00004251"/>
    </source>
</evidence>
<dbReference type="GO" id="GO:0006952">
    <property type="term" value="P:defense response"/>
    <property type="evidence" value="ECO:0007669"/>
    <property type="project" value="UniProtKB-ARBA"/>
</dbReference>
<evidence type="ECO:0000256" key="4">
    <source>
        <dbReference type="ARBA" id="ARBA00022475"/>
    </source>
</evidence>
<organism evidence="16 17">
    <name type="scientific">Erpetoichthys calabaricus</name>
    <name type="common">Rope fish</name>
    <name type="synonym">Calamoichthys calabaricus</name>
    <dbReference type="NCBI Taxonomy" id="27687"/>
    <lineage>
        <taxon>Eukaryota</taxon>
        <taxon>Metazoa</taxon>
        <taxon>Chordata</taxon>
        <taxon>Craniata</taxon>
        <taxon>Vertebrata</taxon>
        <taxon>Euteleostomi</taxon>
        <taxon>Actinopterygii</taxon>
        <taxon>Polypteriformes</taxon>
        <taxon>Polypteridae</taxon>
        <taxon>Erpetoichthys</taxon>
    </lineage>
</organism>
<sequence>MSICLEGGLQVAFAMLALELSLFLFRLPTEIKDLSKDDQILLSCNTDWKGEDIKEGNSTLVLRNIDSSIKNYECGSKKITIKIRPCDTCIQVDPGTVAGIVVGDILATVLIAVAVYFIASQQRNRMYMGNKASDRQMLLAHDGNNRLYEPLRERDGGAYSQLAPRGNR</sequence>
<reference evidence="16" key="1">
    <citation type="submission" date="2021-06" db="EMBL/GenBank/DDBJ databases">
        <authorList>
            <consortium name="Wellcome Sanger Institute Data Sharing"/>
        </authorList>
    </citation>
    <scope>NUCLEOTIDE SEQUENCE [LARGE SCALE GENOMIC DNA]</scope>
</reference>
<evidence type="ECO:0000256" key="10">
    <source>
        <dbReference type="ARBA" id="ARBA00022859"/>
    </source>
</evidence>
<dbReference type="GO" id="GO:0030889">
    <property type="term" value="P:negative regulation of B cell proliferation"/>
    <property type="evidence" value="ECO:0007669"/>
    <property type="project" value="UniProtKB-ARBA"/>
</dbReference>
<comment type="similarity">
    <text evidence="2">Belongs to the TYROBP family.</text>
</comment>
<evidence type="ECO:0000256" key="7">
    <source>
        <dbReference type="ARBA" id="ARBA00022723"/>
    </source>
</evidence>
<keyword evidence="5" id="KW-0597">Phosphoprotein</keyword>
<dbReference type="GO" id="GO:0002274">
    <property type="term" value="P:myeloid leukocyte activation"/>
    <property type="evidence" value="ECO:0007669"/>
    <property type="project" value="UniProtKB-ARBA"/>
</dbReference>
<evidence type="ECO:0000256" key="15">
    <source>
        <dbReference type="SAM" id="Phobius"/>
    </source>
</evidence>
<accession>A0A8C4SN83</accession>
<name>A0A8C4SN83_ERPCA</name>
<feature type="transmembrane region" description="Helical" evidence="15">
    <location>
        <begin position="7"/>
        <end position="25"/>
    </location>
</feature>
<dbReference type="InterPro" id="IPR015484">
    <property type="entry name" value="CD3_esu/gsu/dsu"/>
</dbReference>
<evidence type="ECO:0000256" key="8">
    <source>
        <dbReference type="ARBA" id="ARBA00022729"/>
    </source>
</evidence>
<reference evidence="16" key="2">
    <citation type="submission" date="2025-08" db="UniProtKB">
        <authorList>
            <consortium name="Ensembl"/>
        </authorList>
    </citation>
    <scope>IDENTIFICATION</scope>
</reference>
<evidence type="ECO:0000256" key="14">
    <source>
        <dbReference type="ARBA" id="ARBA00031252"/>
    </source>
</evidence>
<keyword evidence="7" id="KW-0479">Metal-binding</keyword>
<dbReference type="GO" id="GO:0034241">
    <property type="term" value="P:positive regulation of macrophage fusion"/>
    <property type="evidence" value="ECO:0007669"/>
    <property type="project" value="UniProtKB-ARBA"/>
</dbReference>
<feature type="transmembrane region" description="Helical" evidence="15">
    <location>
        <begin position="97"/>
        <end position="119"/>
    </location>
</feature>
<dbReference type="GO" id="GO:0030316">
    <property type="term" value="P:osteoclast differentiation"/>
    <property type="evidence" value="ECO:0007669"/>
    <property type="project" value="UniProtKB-ARBA"/>
</dbReference>